<name>A0ABM0URD9_CAMSA</name>
<dbReference type="InterPro" id="IPR015915">
    <property type="entry name" value="Kelch-typ_b-propeller"/>
</dbReference>
<dbReference type="Gene3D" id="2.120.10.80">
    <property type="entry name" value="Kelch-type beta propeller"/>
    <property type="match status" value="1"/>
</dbReference>
<dbReference type="SUPFAM" id="SSF117281">
    <property type="entry name" value="Kelch motif"/>
    <property type="match status" value="1"/>
</dbReference>
<accession>A0ABM0URD9</accession>
<dbReference type="InterPro" id="IPR050354">
    <property type="entry name" value="F-box/kelch-repeat_ARATH"/>
</dbReference>
<dbReference type="Pfam" id="PF25210">
    <property type="entry name" value="Kelch_FKB95"/>
    <property type="match status" value="1"/>
</dbReference>
<sequence length="249" mass="28880">MSRAPDMGVLRRGAKSCFLDGKIYVMGGLVQRGGGFISWGEVFDLKTQTWKPLPCPGDNGEVPNEDVAVFGERLYVFTKNNNYVYDSEEGRWLPGVDIQHITGPRYGIKKVMERVTGPWCVVNNVMFTDDNRKYKWYSSSHGRWFKFEGLNDIYQKRGYDYRTIQLVNYCGKLLIIWHEGIRILEGEQHVCSPYKRVWCAVIRLEEHLSYSVPLIRGKVERLNVIVPPIHTSYNLLHRLNLLRCLFVSV</sequence>
<reference evidence="3" key="2">
    <citation type="submission" date="2025-08" db="UniProtKB">
        <authorList>
            <consortium name="RefSeq"/>
        </authorList>
    </citation>
    <scope>IDENTIFICATION</scope>
    <source>
        <tissue evidence="3">Leaf</tissue>
    </source>
</reference>
<evidence type="ECO:0000313" key="2">
    <source>
        <dbReference type="Proteomes" id="UP000694864"/>
    </source>
</evidence>
<evidence type="ECO:0000259" key="1">
    <source>
        <dbReference type="Pfam" id="PF25210"/>
    </source>
</evidence>
<dbReference type="PANTHER" id="PTHR24414">
    <property type="entry name" value="F-BOX/KELCH-REPEAT PROTEIN SKIP4"/>
    <property type="match status" value="1"/>
</dbReference>
<dbReference type="InterPro" id="IPR057499">
    <property type="entry name" value="Kelch_FKB95"/>
</dbReference>
<proteinExistence type="predicted"/>
<dbReference type="RefSeq" id="XP_010444964.2">
    <property type="nucleotide sequence ID" value="XM_010446662.2"/>
</dbReference>
<gene>
    <name evidence="3" type="primary">LOC104727568</name>
</gene>
<evidence type="ECO:0000313" key="3">
    <source>
        <dbReference type="RefSeq" id="XP_010444964.2"/>
    </source>
</evidence>
<keyword evidence="2" id="KW-1185">Reference proteome</keyword>
<protein>
    <submittedName>
        <fullName evidence="3">F-box/kelch-repeat protein At4g35120</fullName>
    </submittedName>
</protein>
<dbReference type="PANTHER" id="PTHR24414:SF161">
    <property type="entry name" value="F-BOX DOMAIN-CONTAINING PROTEIN"/>
    <property type="match status" value="1"/>
</dbReference>
<dbReference type="GeneID" id="104727568"/>
<feature type="domain" description="FKB95-like N-terminal Kelch" evidence="1">
    <location>
        <begin position="2"/>
        <end position="225"/>
    </location>
</feature>
<reference evidence="2" key="1">
    <citation type="journal article" date="2014" name="Nat. Commun.">
        <title>The emerging biofuel crop Camelina sativa retains a highly undifferentiated hexaploid genome structure.</title>
        <authorList>
            <person name="Kagale S."/>
            <person name="Koh C."/>
            <person name="Nixon J."/>
            <person name="Bollina V."/>
            <person name="Clarke W.E."/>
            <person name="Tuteja R."/>
            <person name="Spillane C."/>
            <person name="Robinson S.J."/>
            <person name="Links M.G."/>
            <person name="Clarke C."/>
            <person name="Higgins E.E."/>
            <person name="Huebert T."/>
            <person name="Sharpe A.G."/>
            <person name="Parkin I.A."/>
        </authorList>
    </citation>
    <scope>NUCLEOTIDE SEQUENCE [LARGE SCALE GENOMIC DNA]</scope>
    <source>
        <strain evidence="2">cv. DH55</strain>
    </source>
</reference>
<organism evidence="2 3">
    <name type="scientific">Camelina sativa</name>
    <name type="common">False flax</name>
    <name type="synonym">Myagrum sativum</name>
    <dbReference type="NCBI Taxonomy" id="90675"/>
    <lineage>
        <taxon>Eukaryota</taxon>
        <taxon>Viridiplantae</taxon>
        <taxon>Streptophyta</taxon>
        <taxon>Embryophyta</taxon>
        <taxon>Tracheophyta</taxon>
        <taxon>Spermatophyta</taxon>
        <taxon>Magnoliopsida</taxon>
        <taxon>eudicotyledons</taxon>
        <taxon>Gunneridae</taxon>
        <taxon>Pentapetalae</taxon>
        <taxon>rosids</taxon>
        <taxon>malvids</taxon>
        <taxon>Brassicales</taxon>
        <taxon>Brassicaceae</taxon>
        <taxon>Camelineae</taxon>
        <taxon>Camelina</taxon>
    </lineage>
</organism>
<dbReference type="Proteomes" id="UP000694864">
    <property type="component" value="Chromosome 11"/>
</dbReference>